<gene>
    <name evidence="1" type="ORF">BU23DRAFT_63064</name>
</gene>
<evidence type="ECO:0000313" key="1">
    <source>
        <dbReference type="EMBL" id="KAF1964415.1"/>
    </source>
</evidence>
<name>A0A6A5UHS5_9PLEO</name>
<proteinExistence type="predicted"/>
<dbReference type="Proteomes" id="UP000800036">
    <property type="component" value="Unassembled WGS sequence"/>
</dbReference>
<accession>A0A6A5UHS5</accession>
<evidence type="ECO:0000313" key="2">
    <source>
        <dbReference type="Proteomes" id="UP000800036"/>
    </source>
</evidence>
<reference evidence="1" key="1">
    <citation type="journal article" date="2020" name="Stud. Mycol.">
        <title>101 Dothideomycetes genomes: a test case for predicting lifestyles and emergence of pathogens.</title>
        <authorList>
            <person name="Haridas S."/>
            <person name="Albert R."/>
            <person name="Binder M."/>
            <person name="Bloem J."/>
            <person name="Labutti K."/>
            <person name="Salamov A."/>
            <person name="Andreopoulos B."/>
            <person name="Baker S."/>
            <person name="Barry K."/>
            <person name="Bills G."/>
            <person name="Bluhm B."/>
            <person name="Cannon C."/>
            <person name="Castanera R."/>
            <person name="Culley D."/>
            <person name="Daum C."/>
            <person name="Ezra D."/>
            <person name="Gonzalez J."/>
            <person name="Henrissat B."/>
            <person name="Kuo A."/>
            <person name="Liang C."/>
            <person name="Lipzen A."/>
            <person name="Lutzoni F."/>
            <person name="Magnuson J."/>
            <person name="Mondo S."/>
            <person name="Nolan M."/>
            <person name="Ohm R."/>
            <person name="Pangilinan J."/>
            <person name="Park H.-J."/>
            <person name="Ramirez L."/>
            <person name="Alfaro M."/>
            <person name="Sun H."/>
            <person name="Tritt A."/>
            <person name="Yoshinaga Y."/>
            <person name="Zwiers L.-H."/>
            <person name="Turgeon B."/>
            <person name="Goodwin S."/>
            <person name="Spatafora J."/>
            <person name="Crous P."/>
            <person name="Grigoriev I."/>
        </authorList>
    </citation>
    <scope>NUCLEOTIDE SEQUENCE</scope>
    <source>
        <strain evidence="1">CBS 107.79</strain>
    </source>
</reference>
<dbReference type="EMBL" id="ML976789">
    <property type="protein sequence ID" value="KAF1964415.1"/>
    <property type="molecule type" value="Genomic_DNA"/>
</dbReference>
<dbReference type="AlphaFoldDB" id="A0A6A5UHS5"/>
<organism evidence="1 2">
    <name type="scientific">Bimuria novae-zelandiae CBS 107.79</name>
    <dbReference type="NCBI Taxonomy" id="1447943"/>
    <lineage>
        <taxon>Eukaryota</taxon>
        <taxon>Fungi</taxon>
        <taxon>Dikarya</taxon>
        <taxon>Ascomycota</taxon>
        <taxon>Pezizomycotina</taxon>
        <taxon>Dothideomycetes</taxon>
        <taxon>Pleosporomycetidae</taxon>
        <taxon>Pleosporales</taxon>
        <taxon>Massarineae</taxon>
        <taxon>Didymosphaeriaceae</taxon>
        <taxon>Bimuria</taxon>
    </lineage>
</organism>
<protein>
    <submittedName>
        <fullName evidence="1">Uncharacterized protein</fullName>
    </submittedName>
</protein>
<sequence length="97" mass="10504">MATIVFCNLLPLVQTLLAIGIASVLKACLFRARPDHIPNTPPVVRPEALLGPTKVVLRNGTVIKLSHFAEFEMEGDPNAFTVRASLKHPFASNTDIA</sequence>
<keyword evidence="2" id="KW-1185">Reference proteome</keyword>